<accession>A0A6A4K491</accession>
<gene>
    <name evidence="1" type="ORF">GE061_011290</name>
</gene>
<comment type="caution">
    <text evidence="1">The sequence shown here is derived from an EMBL/GenBank/DDBJ whole genome shotgun (WGS) entry which is preliminary data.</text>
</comment>
<dbReference type="EMBL" id="WIXP02000003">
    <property type="protein sequence ID" value="KAF6213569.1"/>
    <property type="molecule type" value="Genomic_DNA"/>
</dbReference>
<name>A0A6A4K491_APOLU</name>
<organism evidence="1 2">
    <name type="scientific">Apolygus lucorum</name>
    <name type="common">Small green plant bug</name>
    <name type="synonym">Lygocoris lucorum</name>
    <dbReference type="NCBI Taxonomy" id="248454"/>
    <lineage>
        <taxon>Eukaryota</taxon>
        <taxon>Metazoa</taxon>
        <taxon>Ecdysozoa</taxon>
        <taxon>Arthropoda</taxon>
        <taxon>Hexapoda</taxon>
        <taxon>Insecta</taxon>
        <taxon>Pterygota</taxon>
        <taxon>Neoptera</taxon>
        <taxon>Paraneoptera</taxon>
        <taxon>Hemiptera</taxon>
        <taxon>Heteroptera</taxon>
        <taxon>Panheteroptera</taxon>
        <taxon>Cimicomorpha</taxon>
        <taxon>Miridae</taxon>
        <taxon>Mirini</taxon>
        <taxon>Apolygus</taxon>
    </lineage>
</organism>
<evidence type="ECO:0000313" key="2">
    <source>
        <dbReference type="Proteomes" id="UP000466442"/>
    </source>
</evidence>
<sequence length="205" mass="23337">MSHILTRRTTCLDFSRVTSNDTYHLTSSLPNFHSYLTGPLKKNDQLHELACGGGKLEFNDYKSFSTRPCPTVSLSGRRTVTGAMNLCGISYTLNSCQFTARANQTEVLKSFGNINGVVERVEIKFVVYSVGLRYFCRLNVPRLIMNFAYFPPNFFNNESKTVDGINKLYFREGTMEAINSLLSHSIARLLSKRNECTDFFRISRH</sequence>
<evidence type="ECO:0000313" key="1">
    <source>
        <dbReference type="EMBL" id="KAF6213569.1"/>
    </source>
</evidence>
<reference evidence="1" key="1">
    <citation type="journal article" date="2021" name="Mol. Ecol. Resour.">
        <title>Apolygus lucorum genome provides insights into omnivorousness and mesophyll feeding.</title>
        <authorList>
            <person name="Liu Y."/>
            <person name="Liu H."/>
            <person name="Wang H."/>
            <person name="Huang T."/>
            <person name="Liu B."/>
            <person name="Yang B."/>
            <person name="Yin L."/>
            <person name="Li B."/>
            <person name="Zhang Y."/>
            <person name="Zhang S."/>
            <person name="Jiang F."/>
            <person name="Zhang X."/>
            <person name="Ren Y."/>
            <person name="Wang B."/>
            <person name="Wang S."/>
            <person name="Lu Y."/>
            <person name="Wu K."/>
            <person name="Fan W."/>
            <person name="Wang G."/>
        </authorList>
    </citation>
    <scope>NUCLEOTIDE SEQUENCE</scope>
    <source>
        <strain evidence="1">12Hb</strain>
    </source>
</reference>
<dbReference type="Proteomes" id="UP000466442">
    <property type="component" value="Unassembled WGS sequence"/>
</dbReference>
<proteinExistence type="predicted"/>
<protein>
    <submittedName>
        <fullName evidence="1">Uncharacterized protein</fullName>
    </submittedName>
</protein>
<dbReference type="AlphaFoldDB" id="A0A6A4K491"/>
<keyword evidence="2" id="KW-1185">Reference proteome</keyword>